<reference evidence="2" key="1">
    <citation type="submission" date="2022-11" db="UniProtKB">
        <authorList>
            <consortium name="WormBaseParasite"/>
        </authorList>
    </citation>
    <scope>IDENTIFICATION</scope>
</reference>
<accession>A0AC34PUB6</accession>
<sequence>MAVLKRVQTVTLLQLAAGTFIAGAAGLYLVQKKVQHRVRSLEHYQDAFKIISNHEAATRLLGPPIQIGMVDLADRLRNYVGETDSKLRIPVSGTLSSGFVNVHAVRPSSAALFKTHLVELETLDSNIIIYEDPTALNPNEYCPLWLIYGLLAELTNMTWPEFMQPYVDKFVQWVNSVLEYWDLDYLEYLLWLFLPIFVAFVLPILILFFIYGSVIFIHIYGLRHRIREAYASSYWDGARTSLASFWDGVGYLWHGYECNGLDNIPDEGPALFVTYHGTLPIDIYYLISKCILYKKRTIHVVGDKFVFKIPGWGAMCKLFCVTPGTVEDCISNLKQGNLLIIAPGGVREALFSNPVNYQIMWGRRLGFAKVVLGSNAPVIPMFTENSRDSFRTPRWGRKCFRGLYEKTRLPICPIYGGFPVKMVSHLGKPITFSEDTPPDDIKHIVKNAVADLIRQHQRLPGSIFRSLWQRFKKNRYDYPLRDIPLLDRNTTNGTTCENGGTQETIVVEPLEHGINEIQQIPLRPRQTDKDVESIGYGPELDPLALDDEHDPELNDNDESIDRL</sequence>
<proteinExistence type="predicted"/>
<dbReference type="WBParaSite" id="JU765_v2.g10034.t3">
    <property type="protein sequence ID" value="JU765_v2.g10034.t3"/>
    <property type="gene ID" value="JU765_v2.g10034"/>
</dbReference>
<evidence type="ECO:0000313" key="2">
    <source>
        <dbReference type="WBParaSite" id="JU765_v2.g10034.t3"/>
    </source>
</evidence>
<evidence type="ECO:0000313" key="1">
    <source>
        <dbReference type="Proteomes" id="UP000887576"/>
    </source>
</evidence>
<dbReference type="Proteomes" id="UP000887576">
    <property type="component" value="Unplaced"/>
</dbReference>
<organism evidence="1 2">
    <name type="scientific">Panagrolaimus sp. JU765</name>
    <dbReference type="NCBI Taxonomy" id="591449"/>
    <lineage>
        <taxon>Eukaryota</taxon>
        <taxon>Metazoa</taxon>
        <taxon>Ecdysozoa</taxon>
        <taxon>Nematoda</taxon>
        <taxon>Chromadorea</taxon>
        <taxon>Rhabditida</taxon>
        <taxon>Tylenchina</taxon>
        <taxon>Panagrolaimomorpha</taxon>
        <taxon>Panagrolaimoidea</taxon>
        <taxon>Panagrolaimidae</taxon>
        <taxon>Panagrolaimus</taxon>
    </lineage>
</organism>
<protein>
    <submittedName>
        <fullName evidence="2">Phospholipid/glycerol acyltransferase domain-containing protein</fullName>
    </submittedName>
</protein>
<name>A0AC34PUB6_9BILA</name>